<organism evidence="1 2">
    <name type="scientific">Paenibacillus antibioticophila</name>
    <dbReference type="NCBI Taxonomy" id="1274374"/>
    <lineage>
        <taxon>Bacteria</taxon>
        <taxon>Bacillati</taxon>
        <taxon>Bacillota</taxon>
        <taxon>Bacilli</taxon>
        <taxon>Bacillales</taxon>
        <taxon>Paenibacillaceae</taxon>
        <taxon>Paenibacillus</taxon>
    </lineage>
</organism>
<gene>
    <name evidence="1" type="primary">yqaC</name>
    <name evidence="1" type="ORF">J41TS12_12460</name>
</gene>
<dbReference type="InterPro" id="IPR052922">
    <property type="entry name" value="Cytidylate_Kinase-2"/>
</dbReference>
<dbReference type="NCBIfam" id="NF004861">
    <property type="entry name" value="PRK06217.1"/>
    <property type="match status" value="1"/>
</dbReference>
<name>A0A920CE93_9BACL</name>
<dbReference type="RefSeq" id="WP_212938719.1">
    <property type="nucleotide sequence ID" value="NZ_BORR01000003.1"/>
</dbReference>
<dbReference type="Gene3D" id="3.40.50.300">
    <property type="entry name" value="P-loop containing nucleotide triphosphate hydrolases"/>
    <property type="match status" value="1"/>
</dbReference>
<accession>A0A920CE93</accession>
<proteinExistence type="predicted"/>
<sequence length="182" mass="21455">MLNQIHIVGASGSGTSTLAKAISKEFGYKHFDTDDYYWLQTEEPFTEARPIEERIKLLTADLQSHPKWVLSGSLCGWGDLFIPYFDLVIYVWIPKDIRMRRLRDREISRYGEDIDLGGKRYESYQKFIAWASQYDEAGREMRSRALHEEWLETLPCKVVRLEGDIEVEEKLDYLKELLVQRK</sequence>
<comment type="caution">
    <text evidence="1">The sequence shown here is derived from an EMBL/GenBank/DDBJ whole genome shotgun (WGS) entry which is preliminary data.</text>
</comment>
<dbReference type="SUPFAM" id="SSF52540">
    <property type="entry name" value="P-loop containing nucleoside triphosphate hydrolases"/>
    <property type="match status" value="1"/>
</dbReference>
<dbReference type="Pfam" id="PF13238">
    <property type="entry name" value="AAA_18"/>
    <property type="match status" value="1"/>
</dbReference>
<dbReference type="PANTHER" id="PTHR37816">
    <property type="entry name" value="YALI0E33011P"/>
    <property type="match status" value="1"/>
</dbReference>
<keyword evidence="2" id="KW-1185">Reference proteome</keyword>
<dbReference type="PANTHER" id="PTHR37816:SF2">
    <property type="entry name" value="DNA TOPOLOGY MODULATION PROTEIN FLAR-RELATED PROTEIN"/>
    <property type="match status" value="1"/>
</dbReference>
<dbReference type="EMBL" id="BORR01000003">
    <property type="protein sequence ID" value="GIO36385.1"/>
    <property type="molecule type" value="Genomic_DNA"/>
</dbReference>
<evidence type="ECO:0000313" key="1">
    <source>
        <dbReference type="EMBL" id="GIO36385.1"/>
    </source>
</evidence>
<protein>
    <recommendedName>
        <fullName evidence="3">Adenylate kinase</fullName>
    </recommendedName>
</protein>
<dbReference type="InterPro" id="IPR027417">
    <property type="entry name" value="P-loop_NTPase"/>
</dbReference>
<evidence type="ECO:0008006" key="3">
    <source>
        <dbReference type="Google" id="ProtNLM"/>
    </source>
</evidence>
<dbReference type="Proteomes" id="UP000681162">
    <property type="component" value="Unassembled WGS sequence"/>
</dbReference>
<dbReference type="AlphaFoldDB" id="A0A920CE93"/>
<evidence type="ECO:0000313" key="2">
    <source>
        <dbReference type="Proteomes" id="UP000681162"/>
    </source>
</evidence>
<reference evidence="1 2" key="1">
    <citation type="submission" date="2021-03" db="EMBL/GenBank/DDBJ databases">
        <title>Antimicrobial resistance genes in bacteria isolated from Japanese honey, and their potential for conferring macrolide and lincosamide resistance in the American foulbrood pathogen Paenibacillus larvae.</title>
        <authorList>
            <person name="Okamoto M."/>
            <person name="Kumagai M."/>
            <person name="Kanamori H."/>
            <person name="Takamatsu D."/>
        </authorList>
    </citation>
    <scope>NUCLEOTIDE SEQUENCE [LARGE SCALE GENOMIC DNA]</scope>
    <source>
        <strain evidence="1 2">J41TS12</strain>
    </source>
</reference>